<dbReference type="Proteomes" id="UP000235145">
    <property type="component" value="Unassembled WGS sequence"/>
</dbReference>
<dbReference type="EMBL" id="NBSK02000005">
    <property type="protein sequence ID" value="KAJ0205933.1"/>
    <property type="molecule type" value="Genomic_DNA"/>
</dbReference>
<dbReference type="AlphaFoldDB" id="A0A9R1VGY6"/>
<protein>
    <submittedName>
        <fullName evidence="2">Uncharacterized protein</fullName>
    </submittedName>
</protein>
<name>A0A9R1VGY6_LACSA</name>
<accession>A0A9R1VGY6</accession>
<proteinExistence type="predicted"/>
<evidence type="ECO:0000313" key="3">
    <source>
        <dbReference type="Proteomes" id="UP000235145"/>
    </source>
</evidence>
<reference evidence="2 3" key="1">
    <citation type="journal article" date="2017" name="Nat. Commun.">
        <title>Genome assembly with in vitro proximity ligation data and whole-genome triplication in lettuce.</title>
        <authorList>
            <person name="Reyes-Chin-Wo S."/>
            <person name="Wang Z."/>
            <person name="Yang X."/>
            <person name="Kozik A."/>
            <person name="Arikit S."/>
            <person name="Song C."/>
            <person name="Xia L."/>
            <person name="Froenicke L."/>
            <person name="Lavelle D.O."/>
            <person name="Truco M.J."/>
            <person name="Xia R."/>
            <person name="Zhu S."/>
            <person name="Xu C."/>
            <person name="Xu H."/>
            <person name="Xu X."/>
            <person name="Cox K."/>
            <person name="Korf I."/>
            <person name="Meyers B.C."/>
            <person name="Michelmore R.W."/>
        </authorList>
    </citation>
    <scope>NUCLEOTIDE SEQUENCE [LARGE SCALE GENOMIC DNA]</scope>
    <source>
        <strain evidence="3">cv. Salinas</strain>
        <tissue evidence="2">Seedlings</tissue>
    </source>
</reference>
<feature type="region of interest" description="Disordered" evidence="1">
    <location>
        <begin position="1"/>
        <end position="58"/>
    </location>
</feature>
<comment type="caution">
    <text evidence="2">The sequence shown here is derived from an EMBL/GenBank/DDBJ whole genome shotgun (WGS) entry which is preliminary data.</text>
</comment>
<evidence type="ECO:0000256" key="1">
    <source>
        <dbReference type="SAM" id="MobiDB-lite"/>
    </source>
</evidence>
<keyword evidence="3" id="KW-1185">Reference proteome</keyword>
<feature type="compositionally biased region" description="Low complexity" evidence="1">
    <location>
        <begin position="38"/>
        <end position="48"/>
    </location>
</feature>
<sequence>MNEPHESFPSPSVIRPESPSKPTPALAPRTEVKDPLTSSDSSGNDISSPVEDDSRQVQLSQELSRKIINMVELKRLASLGIPDGAGIQSTWLLSYLPSDKGLRASELAKKRSQHKHFKEDLLNNPISFS</sequence>
<evidence type="ECO:0000313" key="2">
    <source>
        <dbReference type="EMBL" id="KAJ0205933.1"/>
    </source>
</evidence>
<gene>
    <name evidence="2" type="ORF">LSAT_V11C500245440</name>
</gene>
<organism evidence="2 3">
    <name type="scientific">Lactuca sativa</name>
    <name type="common">Garden lettuce</name>
    <dbReference type="NCBI Taxonomy" id="4236"/>
    <lineage>
        <taxon>Eukaryota</taxon>
        <taxon>Viridiplantae</taxon>
        <taxon>Streptophyta</taxon>
        <taxon>Embryophyta</taxon>
        <taxon>Tracheophyta</taxon>
        <taxon>Spermatophyta</taxon>
        <taxon>Magnoliopsida</taxon>
        <taxon>eudicotyledons</taxon>
        <taxon>Gunneridae</taxon>
        <taxon>Pentapetalae</taxon>
        <taxon>asterids</taxon>
        <taxon>campanulids</taxon>
        <taxon>Asterales</taxon>
        <taxon>Asteraceae</taxon>
        <taxon>Cichorioideae</taxon>
        <taxon>Cichorieae</taxon>
        <taxon>Lactucinae</taxon>
        <taxon>Lactuca</taxon>
    </lineage>
</organism>